<sequence length="181" mass="20742">MKRSIQPFGNADVRLRLITEADLDMTLGWRNRDDVRIWFKNSEVISAEQHRTWYARYSIRDDDFVFVVEAHGRPVGQASIYGIDWAENSAELGRFVVAPEARGQGYIGLACEELVRFCREALNLQCLFLEVKENNCRAIKIYARNGFREEAKAEGMIRMVRSLNQDLAGTIYASDASVTDR</sequence>
<protein>
    <submittedName>
        <fullName evidence="2">GCN5-related N-acetyltransferase</fullName>
    </submittedName>
</protein>
<organism evidence="2">
    <name type="scientific">Solibacter usitatus (strain Ellin6076)</name>
    <dbReference type="NCBI Taxonomy" id="234267"/>
    <lineage>
        <taxon>Bacteria</taxon>
        <taxon>Pseudomonadati</taxon>
        <taxon>Acidobacteriota</taxon>
        <taxon>Terriglobia</taxon>
        <taxon>Bryobacterales</taxon>
        <taxon>Solibacteraceae</taxon>
        <taxon>Candidatus Solibacter</taxon>
    </lineage>
</organism>
<dbReference type="eggNOG" id="COG1670">
    <property type="taxonomic scope" value="Bacteria"/>
</dbReference>
<reference evidence="2" key="1">
    <citation type="submission" date="2006-10" db="EMBL/GenBank/DDBJ databases">
        <title>Complete sequence of Solibacter usitatus Ellin6076.</title>
        <authorList>
            <consortium name="US DOE Joint Genome Institute"/>
            <person name="Copeland A."/>
            <person name="Lucas S."/>
            <person name="Lapidus A."/>
            <person name="Barry K."/>
            <person name="Detter J.C."/>
            <person name="Glavina del Rio T."/>
            <person name="Hammon N."/>
            <person name="Israni S."/>
            <person name="Dalin E."/>
            <person name="Tice H."/>
            <person name="Pitluck S."/>
            <person name="Thompson L.S."/>
            <person name="Brettin T."/>
            <person name="Bruce D."/>
            <person name="Han C."/>
            <person name="Tapia R."/>
            <person name="Gilna P."/>
            <person name="Schmutz J."/>
            <person name="Larimer F."/>
            <person name="Land M."/>
            <person name="Hauser L."/>
            <person name="Kyrpides N."/>
            <person name="Mikhailova N."/>
            <person name="Janssen P.H."/>
            <person name="Kuske C.R."/>
            <person name="Richardson P."/>
        </authorList>
    </citation>
    <scope>NUCLEOTIDE SEQUENCE</scope>
    <source>
        <strain evidence="2">Ellin6076</strain>
    </source>
</reference>
<dbReference type="InterPro" id="IPR000182">
    <property type="entry name" value="GNAT_dom"/>
</dbReference>
<dbReference type="PANTHER" id="PTHR43415">
    <property type="entry name" value="SPERMIDINE N(1)-ACETYLTRANSFERASE"/>
    <property type="match status" value="1"/>
</dbReference>
<dbReference type="InterPro" id="IPR016181">
    <property type="entry name" value="Acyl_CoA_acyltransferase"/>
</dbReference>
<gene>
    <name evidence="2" type="ordered locus">Acid_6945</name>
</gene>
<evidence type="ECO:0000313" key="2">
    <source>
        <dbReference type="EMBL" id="ABJ87858.1"/>
    </source>
</evidence>
<dbReference type="KEGG" id="sus:Acid_6945"/>
<proteinExistence type="predicted"/>
<evidence type="ECO:0000259" key="1">
    <source>
        <dbReference type="PROSITE" id="PS51186"/>
    </source>
</evidence>
<dbReference type="CDD" id="cd04301">
    <property type="entry name" value="NAT_SF"/>
    <property type="match status" value="1"/>
</dbReference>
<name>Q01R62_SOLUE</name>
<dbReference type="STRING" id="234267.Acid_6945"/>
<dbReference type="PROSITE" id="PS51186">
    <property type="entry name" value="GNAT"/>
    <property type="match status" value="1"/>
</dbReference>
<dbReference type="PANTHER" id="PTHR43415:SF3">
    <property type="entry name" value="GNAT-FAMILY ACETYLTRANSFERASE"/>
    <property type="match status" value="1"/>
</dbReference>
<accession>Q01R62</accession>
<dbReference type="Gene3D" id="3.40.630.30">
    <property type="match status" value="1"/>
</dbReference>
<dbReference type="EMBL" id="CP000473">
    <property type="protein sequence ID" value="ABJ87858.1"/>
    <property type="molecule type" value="Genomic_DNA"/>
</dbReference>
<keyword evidence="2" id="KW-0808">Transferase</keyword>
<dbReference type="OrthoDB" id="9799321at2"/>
<dbReference type="AlphaFoldDB" id="Q01R62"/>
<dbReference type="FunCoup" id="Q01R62">
    <property type="interactions" value="77"/>
</dbReference>
<feature type="domain" description="N-acetyltransferase" evidence="1">
    <location>
        <begin position="13"/>
        <end position="164"/>
    </location>
</feature>
<dbReference type="Pfam" id="PF13302">
    <property type="entry name" value="Acetyltransf_3"/>
    <property type="match status" value="1"/>
</dbReference>
<dbReference type="GO" id="GO:0016747">
    <property type="term" value="F:acyltransferase activity, transferring groups other than amino-acyl groups"/>
    <property type="evidence" value="ECO:0007669"/>
    <property type="project" value="InterPro"/>
</dbReference>
<dbReference type="HOGENOM" id="CLU_013985_3_2_0"/>
<dbReference type="InParanoid" id="Q01R62"/>
<dbReference type="SUPFAM" id="SSF55729">
    <property type="entry name" value="Acyl-CoA N-acyltransferases (Nat)"/>
    <property type="match status" value="1"/>
</dbReference>